<dbReference type="Gene3D" id="1.10.510.10">
    <property type="entry name" value="Transferase(Phosphotransferase) domain 1"/>
    <property type="match status" value="1"/>
</dbReference>
<dbReference type="Gene3D" id="1.25.10.10">
    <property type="entry name" value="Leucine-rich Repeat Variant"/>
    <property type="match status" value="2"/>
</dbReference>
<dbReference type="EnsemblMetazoa" id="XM_038221933.1">
    <property type="protein sequence ID" value="XP_038077861.1"/>
    <property type="gene ID" value="LOC119745538"/>
</dbReference>
<feature type="compositionally biased region" description="Basic and acidic residues" evidence="1">
    <location>
        <begin position="292"/>
        <end position="307"/>
    </location>
</feature>
<dbReference type="PANTHER" id="PTHR46240">
    <property type="entry name" value="SER/THR PROTEIN KINASE ULK4"/>
    <property type="match status" value="1"/>
</dbReference>
<dbReference type="SUPFAM" id="SSF56112">
    <property type="entry name" value="Protein kinase-like (PK-like)"/>
    <property type="match status" value="1"/>
</dbReference>
<dbReference type="GO" id="GO:0004672">
    <property type="term" value="F:protein kinase activity"/>
    <property type="evidence" value="ECO:0007669"/>
    <property type="project" value="InterPro"/>
</dbReference>
<dbReference type="SUPFAM" id="SSF48371">
    <property type="entry name" value="ARM repeat"/>
    <property type="match status" value="1"/>
</dbReference>
<dbReference type="InterPro" id="IPR056981">
    <property type="entry name" value="HEAT_ULK4_RUNKEL"/>
</dbReference>
<proteinExistence type="predicted"/>
<dbReference type="InterPro" id="IPR016024">
    <property type="entry name" value="ARM-type_fold"/>
</dbReference>
<feature type="domain" description="Protein kinase" evidence="2">
    <location>
        <begin position="4"/>
        <end position="284"/>
    </location>
</feature>
<dbReference type="Pfam" id="PF00069">
    <property type="entry name" value="Pkinase"/>
    <property type="match status" value="1"/>
</dbReference>
<dbReference type="GO" id="GO:0005524">
    <property type="term" value="F:ATP binding"/>
    <property type="evidence" value="ECO:0007669"/>
    <property type="project" value="InterPro"/>
</dbReference>
<protein>
    <recommendedName>
        <fullName evidence="2">Protein kinase domain-containing protein</fullName>
    </recommendedName>
</protein>
<dbReference type="InterPro" id="IPR045906">
    <property type="entry name" value="ULK4"/>
</dbReference>
<dbReference type="InterPro" id="IPR000719">
    <property type="entry name" value="Prot_kinase_dom"/>
</dbReference>
<reference evidence="3" key="1">
    <citation type="submission" date="2022-11" db="UniProtKB">
        <authorList>
            <consortium name="EnsemblMetazoa"/>
        </authorList>
    </citation>
    <scope>IDENTIFICATION</scope>
</reference>
<dbReference type="Proteomes" id="UP000887568">
    <property type="component" value="Unplaced"/>
</dbReference>
<feature type="compositionally biased region" description="Basic residues" evidence="1">
    <location>
        <begin position="408"/>
        <end position="419"/>
    </location>
</feature>
<dbReference type="PROSITE" id="PS50011">
    <property type="entry name" value="PROTEIN_KINASE_DOM"/>
    <property type="match status" value="1"/>
</dbReference>
<dbReference type="OMA" id="NWYETNN"/>
<feature type="compositionally biased region" description="Polar residues" evidence="1">
    <location>
        <begin position="383"/>
        <end position="393"/>
    </location>
</feature>
<sequence>MENFILYDEIYRDENSIMYKGRRKGSINFVAIHCMDKARRPEVTNRVRLTHELDHPNVVQFYEWYETTNHLWLVVELCTGGCLRQLLVQDEHLPESSVRRFGLDMVRGLHYLHSLGILFSDLQPSKILLDGPGSLKFDDFSLSRVEGEDLDELFESTLGEDCGSSGDSADQGNGDAAKQRRTLGSPSYLAPELLQGQTHSMACDLWSLGCVLYELYTGKPPFTADTFPDLVDKVLNKSYAQPKVKGPRISSKPSPDFCSLLEGLLQKDPDERLDWHKLVAHPFWQGQLLTDKGKGDEAASEGGDTHEVTAQSSVDMLTQTPSNIKQYNLISISPDGRPISRSGGASSQHHLLRTSLQSSGLETFRPQSTPEATDTAAKEAHFTISSRPQTSPVVSYEASSDVKEVKPHPPRKSSGKKKSVTKETKGGGGDGKHRAKYHRDRKMSLEEEGSKGDLVYTLWDLTVSPIIDNAKIQKPTPLKYDAKSLPVSAPSVEKLLKLSTADLLHQVDVLAEALNKMNDKTASGQRSKVQFLNYIATICSNGSLGAVVIKSKMIASLLQCLKASQAIEVRCRAGRVVGLLALNMEELEEDVQLTELFTALTEVIRDNTRNAKLKQGMLPALGELLFLVATQEEQKGCSIEAWTVPAITYTMLTRCIREGEDSIVQHYAAKSIENVCSTMGTHSQKLATNEAGHVLWHLFNHSTADALKITAISALCRLTRQSVAIFQSVIDKVGLPNVLEALSVNITKVQQALVTMFAALLTEGSHLQRLVQDKNAEDFILRIIRLLDSPSMLIRAKAFLVLLEVTNTNMDMIHVACQARLVMHIERDGRRQQTGGKSDNQGQANYLAKCLGLITNYLVDIIPQILGDAVSSLNAVAGRKHPSSVQAKQLKTSLPLVPVALHLVTSQVFRARIIGEKFLEDVGDLLAHVQSLDSGETSIEPAIGVSGTTDFINTVLSILEAVAQHPSILMDYHSVIIENILPALASLVSSDNGDTRIFCLRLFAETTSLYLTHDQLTEERPLTNTKLLEEIIGERFLPHSEQILLDSDPVPVYGLKLLLALIEKSPSYIKRVEELELYPVLFQVLLDHQNAPIGSAVRNLVGILHCLVSHKGTNMKALYDQGIVDHLCSLLQQGVNIYMESDDTTDTKSVQLLLTSLQDTSLILLKYVAATVRQVLQAKKSGVEADTRGAESLLLNNKPFIEVTDCFMQLICSKERDLKHTACECLSLIAQLFGGEYKDTMSPDNMDCLAAALPKSDAKRQKLLLRFIKRVISTEKQHADMLREQGQRLCAALQDMVQTASSHADVAVSSLAADVLKTAGVKVS</sequence>
<dbReference type="CDD" id="cd14010">
    <property type="entry name" value="STKc_ULK4"/>
    <property type="match status" value="1"/>
</dbReference>
<name>A0A914BQB2_PATMI</name>
<feature type="region of interest" description="Disordered" evidence="1">
    <location>
        <begin position="358"/>
        <end position="445"/>
    </location>
</feature>
<feature type="compositionally biased region" description="Polar residues" evidence="1">
    <location>
        <begin position="358"/>
        <end position="372"/>
    </location>
</feature>
<evidence type="ECO:0000313" key="3">
    <source>
        <dbReference type="EnsemblMetazoa" id="XP_038077861.1"/>
    </source>
</evidence>
<evidence type="ECO:0000313" key="4">
    <source>
        <dbReference type="Proteomes" id="UP000887568"/>
    </source>
</evidence>
<feature type="region of interest" description="Disordered" evidence="1">
    <location>
        <begin position="292"/>
        <end position="312"/>
    </location>
</feature>
<dbReference type="InterPro" id="IPR011989">
    <property type="entry name" value="ARM-like"/>
</dbReference>
<dbReference type="PANTHER" id="PTHR46240:SF1">
    <property type="entry name" value="SERINE_THREONINE-PROTEIN KINASE ULK4"/>
    <property type="match status" value="1"/>
</dbReference>
<accession>A0A914BQB2</accession>
<organism evidence="3 4">
    <name type="scientific">Patiria miniata</name>
    <name type="common">Bat star</name>
    <name type="synonym">Asterina miniata</name>
    <dbReference type="NCBI Taxonomy" id="46514"/>
    <lineage>
        <taxon>Eukaryota</taxon>
        <taxon>Metazoa</taxon>
        <taxon>Echinodermata</taxon>
        <taxon>Eleutherozoa</taxon>
        <taxon>Asterozoa</taxon>
        <taxon>Asteroidea</taxon>
        <taxon>Valvatacea</taxon>
        <taxon>Valvatida</taxon>
        <taxon>Asterinidae</taxon>
        <taxon>Patiria</taxon>
    </lineage>
</organism>
<evidence type="ECO:0000256" key="1">
    <source>
        <dbReference type="SAM" id="MobiDB-lite"/>
    </source>
</evidence>
<dbReference type="Pfam" id="PF23606">
    <property type="entry name" value="HEAT_ULK4"/>
    <property type="match status" value="1"/>
</dbReference>
<dbReference type="InterPro" id="IPR011009">
    <property type="entry name" value="Kinase-like_dom_sf"/>
</dbReference>
<dbReference type="RefSeq" id="XP_038077861.1">
    <property type="nucleotide sequence ID" value="XM_038221933.1"/>
</dbReference>
<evidence type="ECO:0000259" key="2">
    <source>
        <dbReference type="PROSITE" id="PS50011"/>
    </source>
</evidence>
<dbReference type="OrthoDB" id="24822at2759"/>
<dbReference type="GeneID" id="119745538"/>
<keyword evidence="4" id="KW-1185">Reference proteome</keyword>